<name>A0A6D2J6A7_9BRAS</name>
<feature type="compositionally biased region" description="Basic and acidic residues" evidence="1">
    <location>
        <begin position="405"/>
        <end position="416"/>
    </location>
</feature>
<dbReference type="EMBL" id="CACVBM020001159">
    <property type="protein sequence ID" value="CAA7035493.1"/>
    <property type="molecule type" value="Genomic_DNA"/>
</dbReference>
<proteinExistence type="predicted"/>
<dbReference type="OrthoDB" id="1113617at2759"/>
<gene>
    <name evidence="4" type="ORF">MERR_LOCUS22725</name>
    <name evidence="5" type="ORF">MERR_LOCUS22728</name>
</gene>
<sequence>MICGGDSVFGIRLPLSVFWRCYEEDFGVLYGDLIRSTEYYEVIRRSHEFERSEILEEQDPSQRARSIISDSSREENLDGESNLHRSDSTERGWRFHESYFGEEEVIGTTQREVRFNYLPKIWKLHRRDDAMRYPAILLQSSLRVLRWRKETLSVVKKPVPRLKITVPRFDNTALIRGYSRTLIGRCMNPAAQDVQALLHHMPRFWKMEDRIAGAELGLGRFQFDFDNEEDIIEVFKLEPFHFDYWMVSLVRWEPVVDPSYPSAIKFWVRMMGIPLHFWAEPTFRSIGEALGEVLEVDIDGGRVKVCLDGYKPLTFETTVEFHSGEETLVALRYERLFGYCRECFSLCHDVSQCPTLRRAREERETQRRRDEKPDGGAMSYKGVVINGSGGENGNVRKSQPNGGDTKGKGKVEEVREEHIPRKWKAWWGELRLTAETGGIHPSGTAQADQ</sequence>
<dbReference type="Proteomes" id="UP000467841">
    <property type="component" value="Unassembled WGS sequence"/>
</dbReference>
<evidence type="ECO:0000259" key="2">
    <source>
        <dbReference type="Pfam" id="PF14111"/>
    </source>
</evidence>
<protein>
    <recommendedName>
        <fullName evidence="7">DUF4283 domain-containing protein</fullName>
    </recommendedName>
</protein>
<evidence type="ECO:0000313" key="4">
    <source>
        <dbReference type="EMBL" id="CAA7035490.1"/>
    </source>
</evidence>
<feature type="compositionally biased region" description="Basic and acidic residues" evidence="1">
    <location>
        <begin position="71"/>
        <end position="86"/>
    </location>
</feature>
<dbReference type="Pfam" id="PF14111">
    <property type="entry name" value="DUF4283"/>
    <property type="match status" value="1"/>
</dbReference>
<evidence type="ECO:0000259" key="3">
    <source>
        <dbReference type="Pfam" id="PF14392"/>
    </source>
</evidence>
<keyword evidence="6" id="KW-1185">Reference proteome</keyword>
<evidence type="ECO:0000313" key="5">
    <source>
        <dbReference type="EMBL" id="CAA7035493.1"/>
    </source>
</evidence>
<reference evidence="5 6" key="1">
    <citation type="submission" date="2020-01" db="EMBL/GenBank/DDBJ databases">
        <authorList>
            <person name="Mishra B."/>
        </authorList>
    </citation>
    <scope>NUCLEOTIDE SEQUENCE [LARGE SCALE GENOMIC DNA]</scope>
</reference>
<dbReference type="PANTHER" id="PTHR31286:SF178">
    <property type="entry name" value="DUF4283 DOMAIN-CONTAINING PROTEIN"/>
    <property type="match status" value="1"/>
</dbReference>
<feature type="compositionally biased region" description="Basic and acidic residues" evidence="1">
    <location>
        <begin position="358"/>
        <end position="374"/>
    </location>
</feature>
<dbReference type="InterPro" id="IPR025558">
    <property type="entry name" value="DUF4283"/>
</dbReference>
<feature type="region of interest" description="Disordered" evidence="1">
    <location>
        <begin position="357"/>
        <end position="416"/>
    </location>
</feature>
<feature type="compositionally biased region" description="Polar residues" evidence="1">
    <location>
        <begin position="61"/>
        <end position="70"/>
    </location>
</feature>
<dbReference type="AlphaFoldDB" id="A0A6D2J6A7"/>
<dbReference type="InterPro" id="IPR025836">
    <property type="entry name" value="Zn_knuckle_CX2CX4HX4C"/>
</dbReference>
<evidence type="ECO:0008006" key="7">
    <source>
        <dbReference type="Google" id="ProtNLM"/>
    </source>
</evidence>
<dbReference type="Pfam" id="PF14392">
    <property type="entry name" value="zf-CCHC_4"/>
    <property type="match status" value="1"/>
</dbReference>
<dbReference type="InterPro" id="IPR040256">
    <property type="entry name" value="At4g02000-like"/>
</dbReference>
<feature type="domain" description="Zinc knuckle CX2CX4HX4C" evidence="3">
    <location>
        <begin position="308"/>
        <end position="354"/>
    </location>
</feature>
<feature type="region of interest" description="Disordered" evidence="1">
    <location>
        <begin position="54"/>
        <end position="86"/>
    </location>
</feature>
<evidence type="ECO:0000313" key="6">
    <source>
        <dbReference type="Proteomes" id="UP000467841"/>
    </source>
</evidence>
<dbReference type="PANTHER" id="PTHR31286">
    <property type="entry name" value="GLYCINE-RICH CELL WALL STRUCTURAL PROTEIN 1.8-LIKE"/>
    <property type="match status" value="1"/>
</dbReference>
<evidence type="ECO:0000256" key="1">
    <source>
        <dbReference type="SAM" id="MobiDB-lite"/>
    </source>
</evidence>
<dbReference type="EMBL" id="CACVBM020001159">
    <property type="protein sequence ID" value="CAA7035490.1"/>
    <property type="molecule type" value="Genomic_DNA"/>
</dbReference>
<feature type="domain" description="DUF4283" evidence="2">
    <location>
        <begin position="180"/>
        <end position="258"/>
    </location>
</feature>
<organism evidence="5 6">
    <name type="scientific">Microthlaspi erraticum</name>
    <dbReference type="NCBI Taxonomy" id="1685480"/>
    <lineage>
        <taxon>Eukaryota</taxon>
        <taxon>Viridiplantae</taxon>
        <taxon>Streptophyta</taxon>
        <taxon>Embryophyta</taxon>
        <taxon>Tracheophyta</taxon>
        <taxon>Spermatophyta</taxon>
        <taxon>Magnoliopsida</taxon>
        <taxon>eudicotyledons</taxon>
        <taxon>Gunneridae</taxon>
        <taxon>Pentapetalae</taxon>
        <taxon>rosids</taxon>
        <taxon>malvids</taxon>
        <taxon>Brassicales</taxon>
        <taxon>Brassicaceae</taxon>
        <taxon>Coluteocarpeae</taxon>
        <taxon>Microthlaspi</taxon>
    </lineage>
</organism>
<accession>A0A6D2J6A7</accession>